<reference evidence="6 7" key="1">
    <citation type="submission" date="2014-03" db="EMBL/GenBank/DDBJ databases">
        <title>Genomics of Bifidobacteria.</title>
        <authorList>
            <person name="Ventura M."/>
            <person name="Milani C."/>
            <person name="Lugli G.A."/>
        </authorList>
    </citation>
    <scope>NUCLEOTIDE SEQUENCE [LARGE SCALE GENOMIC DNA]</scope>
    <source>
        <strain evidence="6 7">JCM 13495</strain>
    </source>
</reference>
<dbReference type="Gene3D" id="1.20.1250.20">
    <property type="entry name" value="MFS general substrate transporter like domains"/>
    <property type="match status" value="2"/>
</dbReference>
<dbReference type="InterPro" id="IPR011701">
    <property type="entry name" value="MFS"/>
</dbReference>
<dbReference type="eggNOG" id="COG2814">
    <property type="taxonomic scope" value="Bacteria"/>
</dbReference>
<dbReference type="Proteomes" id="UP000029080">
    <property type="component" value="Unassembled WGS sequence"/>
</dbReference>
<evidence type="ECO:0000256" key="2">
    <source>
        <dbReference type="ARBA" id="ARBA00022448"/>
    </source>
</evidence>
<accession>A0A087EKC7</accession>
<keyword evidence="3" id="KW-0812">Transmembrane</keyword>
<evidence type="ECO:0000256" key="5">
    <source>
        <dbReference type="ARBA" id="ARBA00023136"/>
    </source>
</evidence>
<evidence type="ECO:0000256" key="4">
    <source>
        <dbReference type="ARBA" id="ARBA00022989"/>
    </source>
</evidence>
<evidence type="ECO:0000313" key="6">
    <source>
        <dbReference type="EMBL" id="KFJ08228.1"/>
    </source>
</evidence>
<dbReference type="PANTHER" id="PTHR42718">
    <property type="entry name" value="MAJOR FACILITATOR SUPERFAMILY MULTIDRUG TRANSPORTER MFSC"/>
    <property type="match status" value="1"/>
</dbReference>
<organism evidence="6 7">
    <name type="scientific">Bifidobacterium tsurumiense</name>
    <dbReference type="NCBI Taxonomy" id="356829"/>
    <lineage>
        <taxon>Bacteria</taxon>
        <taxon>Bacillati</taxon>
        <taxon>Actinomycetota</taxon>
        <taxon>Actinomycetes</taxon>
        <taxon>Bifidobacteriales</taxon>
        <taxon>Bifidobacteriaceae</taxon>
        <taxon>Bifidobacterium</taxon>
    </lineage>
</organism>
<dbReference type="OrthoDB" id="3717319at2"/>
<name>A0A087EKC7_9BIFI</name>
<comment type="subcellular location">
    <subcellularLocation>
        <location evidence="1">Cell membrane</location>
        <topology evidence="1">Multi-pass membrane protein</topology>
    </subcellularLocation>
</comment>
<dbReference type="PANTHER" id="PTHR42718:SF9">
    <property type="entry name" value="MAJOR FACILITATOR SUPERFAMILY MULTIDRUG TRANSPORTER MFSC"/>
    <property type="match status" value="1"/>
</dbReference>
<dbReference type="GO" id="GO:0005886">
    <property type="term" value="C:plasma membrane"/>
    <property type="evidence" value="ECO:0007669"/>
    <property type="project" value="UniProtKB-SubCell"/>
</dbReference>
<keyword evidence="2" id="KW-0813">Transport</keyword>
<dbReference type="SUPFAM" id="SSF103473">
    <property type="entry name" value="MFS general substrate transporter"/>
    <property type="match status" value="1"/>
</dbReference>
<dbReference type="GO" id="GO:0022857">
    <property type="term" value="F:transmembrane transporter activity"/>
    <property type="evidence" value="ECO:0007669"/>
    <property type="project" value="InterPro"/>
</dbReference>
<evidence type="ECO:0000256" key="3">
    <source>
        <dbReference type="ARBA" id="ARBA00022692"/>
    </source>
</evidence>
<dbReference type="AlphaFoldDB" id="A0A087EKC7"/>
<dbReference type="STRING" id="356829.BITS_0564"/>
<dbReference type="EMBL" id="JGZU01000003">
    <property type="protein sequence ID" value="KFJ08228.1"/>
    <property type="molecule type" value="Genomic_DNA"/>
</dbReference>
<dbReference type="PROSITE" id="PS50850">
    <property type="entry name" value="MFS"/>
    <property type="match status" value="1"/>
</dbReference>
<comment type="caution">
    <text evidence="6">The sequence shown here is derived from an EMBL/GenBank/DDBJ whole genome shotgun (WGS) entry which is preliminary data.</text>
</comment>
<protein>
    <submittedName>
        <fullName evidence="6">Arabinose efflux permease family protein</fullName>
    </submittedName>
</protein>
<keyword evidence="7" id="KW-1185">Reference proteome</keyword>
<gene>
    <name evidence="6" type="ORF">BITS_0564</name>
</gene>
<dbReference type="Pfam" id="PF07690">
    <property type="entry name" value="MFS_1"/>
    <property type="match status" value="1"/>
</dbReference>
<proteinExistence type="predicted"/>
<keyword evidence="5" id="KW-0472">Membrane</keyword>
<dbReference type="InterPro" id="IPR020846">
    <property type="entry name" value="MFS_dom"/>
</dbReference>
<keyword evidence="4" id="KW-1133">Transmembrane helix</keyword>
<dbReference type="RefSeq" id="WP_026642789.1">
    <property type="nucleotide sequence ID" value="NZ_JAXEUP010000008.1"/>
</dbReference>
<dbReference type="CDD" id="cd17504">
    <property type="entry name" value="MFS_MMR_MDR_like"/>
    <property type="match status" value="1"/>
</dbReference>
<sequence>MSQVSSQTMRPQSRSSIWALMCALMVAIFAFQLNASMLSPALTTMERELNTTSGQIGLTQTVFFTAAALFSLFLPRLADLAGRKRVLLGMLTVTAIGCVLSALAPNVTVLMIARVLQGTAGPIVPLCLIMLRVRVPDEKRYARLMAILTSVNGGIAGVDALLGGWLAGTFGFRSVFWTMAVVCAAAIAGVFAFADESTAEETPRMDWIGVGALSVAFVTLYLAINEIGKLGEANWVLVAIMVVLAVIFFIVFWKVEEHSDTPMVSTTYMKQRRTWGLLATTLLTMTGVFAVMNGVVPALAQDAQFGAGMGADVVSFFTLTPYAIIGLVFGPVSGILASRYGYRMVLRIGQVVTILALLLGIYVAFVPSTWGLVALSVVLGASYAGTANIMLNGLGIVLSPKDNPGYLPGMNAGAFNLGAGLSYAVLYAFMQGFANSAGQTTGYVSAIIVGGVLLLAAFACSFLIPDPERIAE</sequence>
<evidence type="ECO:0000313" key="7">
    <source>
        <dbReference type="Proteomes" id="UP000029080"/>
    </source>
</evidence>
<evidence type="ECO:0000256" key="1">
    <source>
        <dbReference type="ARBA" id="ARBA00004651"/>
    </source>
</evidence>
<dbReference type="InterPro" id="IPR036259">
    <property type="entry name" value="MFS_trans_sf"/>
</dbReference>